<feature type="transmembrane region" description="Helical" evidence="5">
    <location>
        <begin position="67"/>
        <end position="83"/>
    </location>
</feature>
<dbReference type="AlphaFoldDB" id="A0A423PYG1"/>
<keyword evidence="8" id="KW-1185">Reference proteome</keyword>
<proteinExistence type="inferred from homology"/>
<dbReference type="GO" id="GO:0048038">
    <property type="term" value="F:quinone binding"/>
    <property type="evidence" value="ECO:0007669"/>
    <property type="project" value="InterPro"/>
</dbReference>
<keyword evidence="5" id="KW-0472">Membrane</keyword>
<dbReference type="RefSeq" id="WP_123657480.1">
    <property type="nucleotide sequence ID" value="NZ_AYKG01000011.1"/>
</dbReference>
<feature type="compositionally biased region" description="Low complexity" evidence="4">
    <location>
        <begin position="921"/>
        <end position="939"/>
    </location>
</feature>
<feature type="domain" description="Pyrrolo-quinoline quinone repeat" evidence="6">
    <location>
        <begin position="178"/>
        <end position="788"/>
    </location>
</feature>
<sequence length="1009" mass="106849">MANTRTNTRGFDLPLFIVGGLVLLSGIALAGAGGYLAGLGGSWYYLVAGIGMLIAGPLIMAGVRIGIWLYALVFIGTLGWTVWEAGLNYWRWVPRLDVVLVLGILVALVSRRVGEPFSRGFKWGVSGALVIALVVAGGLAFVPYGFTHPGQVPGANSVDVATDTGNVQAANNPAQGDWAAYGRDQAATRYSPTHQITAKNVADLGKVWQYQTGDRLDHRWGAETTPLKVGDSMYLCTSLGKVISLDAATGKQNWVYDAKVAKKNIPYTAACRGVTYYNVPQAKTASLPTGPDGQPACAARIVYGTQDARLIEVDARTGKLCRDFGHNGQLSIADHLGYNPAGYVAINSAPVIVNGVLITGHQTIDGQRRYAPSGVIKAYDAVTGEPAWVWDPGNPDVNTPMQGDGEYVRGSPDMWTTAVGDDKLDMIYLPMANASGDYWSGSRTPAMNKWATGVVALDASTGKPVWHFQTSHMDVWDYDPGSQPTLIDFPDSNGDKVPALMMPTKQGSIFVFNRQTGELLGGGATEKPVPQGGAEADLRTATQPYSNYATLQQPRLTDRDMWGISPFDQLYCRIQYSQARYDGMYTPPMANQPWIEYTGYNGGSDWGSLAIDTRRGVIIANYNDVPNYNRLVPRARANELGWVPREQQKVDKGGAEGAGDPQMGTPYAIDVNAGWRVPYTHMPCTEPPYGHIRAISLSSGKTLWDRPLGTARANGPFGLPTYMPINIGTPNNGGPAVTAGGLVFIAAATDNLIRAIDIETGKTVWSDVLPAGGQATPMVYSVNGREFVTIVATGHHFMQTPMGDYVVTYALASDDDDGQNTPQLSTGSDKGARTTTNPAADQPSNTLTPADVPGESAQGQIRADDSNAGSANAMSGRDTDRSEASDNATGGNDRSASSPLPNRAAPGEATSADEMSDNDTRSAADANRAAPDANSADSADSADETSGDTAGQDGSDDTESPGPSIDNDTTSAAPEARETAPTPAENTMSSGSNTTPLAPAEDHTTPSQH</sequence>
<protein>
    <submittedName>
        <fullName evidence="7">Membrane protein</fullName>
    </submittedName>
</protein>
<evidence type="ECO:0000256" key="3">
    <source>
        <dbReference type="ARBA" id="ARBA00023002"/>
    </source>
</evidence>
<dbReference type="InterPro" id="IPR011047">
    <property type="entry name" value="Quinoprotein_ADH-like_sf"/>
</dbReference>
<dbReference type="NCBIfam" id="TIGR03074">
    <property type="entry name" value="PQQ_membr_DH"/>
    <property type="match status" value="1"/>
</dbReference>
<dbReference type="GO" id="GO:0008876">
    <property type="term" value="F:quinoprotein glucose dehydrogenase activity"/>
    <property type="evidence" value="ECO:0007669"/>
    <property type="project" value="TreeGrafter"/>
</dbReference>
<evidence type="ECO:0000313" key="8">
    <source>
        <dbReference type="Proteomes" id="UP000285310"/>
    </source>
</evidence>
<reference evidence="7 8" key="1">
    <citation type="submission" date="2013-10" db="EMBL/GenBank/DDBJ databases">
        <title>Salinisphaera japonica YTM-1 Genome Sequencing.</title>
        <authorList>
            <person name="Lai Q."/>
            <person name="Li C."/>
            <person name="Shao Z."/>
        </authorList>
    </citation>
    <scope>NUCLEOTIDE SEQUENCE [LARGE SCALE GENOMIC DNA]</scope>
    <source>
        <strain evidence="7 8">YTM-1</strain>
    </source>
</reference>
<dbReference type="Pfam" id="PF01011">
    <property type="entry name" value="PQQ"/>
    <property type="match status" value="1"/>
</dbReference>
<dbReference type="PANTHER" id="PTHR32303:SF4">
    <property type="entry name" value="QUINOPROTEIN GLUCOSE DEHYDROGENASE"/>
    <property type="match status" value="1"/>
</dbReference>
<evidence type="ECO:0000256" key="5">
    <source>
        <dbReference type="SAM" id="Phobius"/>
    </source>
</evidence>
<feature type="compositionally biased region" description="Polar residues" evidence="4">
    <location>
        <begin position="885"/>
        <end position="900"/>
    </location>
</feature>
<feature type="compositionally biased region" description="Polar residues" evidence="4">
    <location>
        <begin position="819"/>
        <end position="848"/>
    </location>
</feature>
<comment type="cofactor">
    <cofactor evidence="1">
        <name>pyrroloquinoline quinone</name>
        <dbReference type="ChEBI" id="CHEBI:58442"/>
    </cofactor>
</comment>
<comment type="similarity">
    <text evidence="2">Belongs to the bacterial PQQ dehydrogenase family.</text>
</comment>
<dbReference type="FunCoup" id="A0A423PYG1">
    <property type="interactions" value="48"/>
</dbReference>
<gene>
    <name evidence="7" type="ORF">SAJA_04675</name>
</gene>
<feature type="compositionally biased region" description="Basic and acidic residues" evidence="4">
    <location>
        <begin position="1000"/>
        <end position="1009"/>
    </location>
</feature>
<dbReference type="PANTHER" id="PTHR32303">
    <property type="entry name" value="QUINOPROTEIN ALCOHOL DEHYDROGENASE (CYTOCHROME C)"/>
    <property type="match status" value="1"/>
</dbReference>
<dbReference type="SMART" id="SM00564">
    <property type="entry name" value="PQQ"/>
    <property type="match status" value="4"/>
</dbReference>
<evidence type="ECO:0000256" key="1">
    <source>
        <dbReference type="ARBA" id="ARBA00001931"/>
    </source>
</evidence>
<dbReference type="InterPro" id="IPR002372">
    <property type="entry name" value="PQQ_rpt_dom"/>
</dbReference>
<feature type="transmembrane region" description="Helical" evidence="5">
    <location>
        <begin position="12"/>
        <end position="37"/>
    </location>
</feature>
<dbReference type="CDD" id="cd10280">
    <property type="entry name" value="PQQ_mGDH"/>
    <property type="match status" value="1"/>
</dbReference>
<evidence type="ECO:0000256" key="4">
    <source>
        <dbReference type="SAM" id="MobiDB-lite"/>
    </source>
</evidence>
<keyword evidence="5" id="KW-0812">Transmembrane</keyword>
<dbReference type="SUPFAM" id="SSF50998">
    <property type="entry name" value="Quinoprotein alcohol dehydrogenase-like"/>
    <property type="match status" value="1"/>
</dbReference>
<evidence type="ECO:0000256" key="2">
    <source>
        <dbReference type="ARBA" id="ARBA00008156"/>
    </source>
</evidence>
<feature type="region of interest" description="Disordered" evidence="4">
    <location>
        <begin position="816"/>
        <end position="1009"/>
    </location>
</feature>
<dbReference type="Proteomes" id="UP000285310">
    <property type="component" value="Unassembled WGS sequence"/>
</dbReference>
<keyword evidence="3" id="KW-0560">Oxidoreductase</keyword>
<dbReference type="EMBL" id="AYKG01000011">
    <property type="protein sequence ID" value="ROO30644.1"/>
    <property type="molecule type" value="Genomic_DNA"/>
</dbReference>
<dbReference type="InterPro" id="IPR017511">
    <property type="entry name" value="PQQ_mDH"/>
</dbReference>
<evidence type="ECO:0000259" key="6">
    <source>
        <dbReference type="Pfam" id="PF01011"/>
    </source>
</evidence>
<feature type="compositionally biased region" description="Low complexity" evidence="4">
    <location>
        <begin position="969"/>
        <end position="987"/>
    </location>
</feature>
<dbReference type="InterPro" id="IPR018391">
    <property type="entry name" value="PQQ_b-propeller_rpt"/>
</dbReference>
<dbReference type="GO" id="GO:0016020">
    <property type="term" value="C:membrane"/>
    <property type="evidence" value="ECO:0007669"/>
    <property type="project" value="InterPro"/>
</dbReference>
<dbReference type="Gene3D" id="2.140.10.10">
    <property type="entry name" value="Quinoprotein alcohol dehydrogenase-like superfamily"/>
    <property type="match status" value="2"/>
</dbReference>
<evidence type="ECO:0000313" key="7">
    <source>
        <dbReference type="EMBL" id="ROO30644.1"/>
    </source>
</evidence>
<dbReference type="OrthoDB" id="9794322at2"/>
<feature type="transmembrane region" description="Helical" evidence="5">
    <location>
        <begin position="89"/>
        <end position="109"/>
    </location>
</feature>
<name>A0A423PYG1_9GAMM</name>
<keyword evidence="5" id="KW-1133">Transmembrane helix</keyword>
<comment type="caution">
    <text evidence="7">The sequence shown here is derived from an EMBL/GenBank/DDBJ whole genome shotgun (WGS) entry which is preliminary data.</text>
</comment>
<dbReference type="InParanoid" id="A0A423PYG1"/>
<feature type="transmembrane region" description="Helical" evidence="5">
    <location>
        <begin position="43"/>
        <end position="60"/>
    </location>
</feature>
<organism evidence="7 8">
    <name type="scientific">Salinisphaera japonica YTM-1</name>
    <dbReference type="NCBI Taxonomy" id="1209778"/>
    <lineage>
        <taxon>Bacteria</taxon>
        <taxon>Pseudomonadati</taxon>
        <taxon>Pseudomonadota</taxon>
        <taxon>Gammaproteobacteria</taxon>
        <taxon>Salinisphaerales</taxon>
        <taxon>Salinisphaeraceae</taxon>
        <taxon>Salinisphaera</taxon>
    </lineage>
</organism>
<accession>A0A423PYG1</accession>
<feature type="transmembrane region" description="Helical" evidence="5">
    <location>
        <begin position="121"/>
        <end position="146"/>
    </location>
</feature>